<name>A0A537IU08_9BACT</name>
<proteinExistence type="predicted"/>
<sequence length="87" mass="9073">SVLEAFAAGLPVVSTATGGIAALVRDGDTGLIVPAGDPSAMAKAVTALLDDSDRARRMARRARREVEAYGWSRVRERWSAAYAGVAA</sequence>
<evidence type="ECO:0000259" key="1">
    <source>
        <dbReference type="Pfam" id="PF00534"/>
    </source>
</evidence>
<protein>
    <submittedName>
        <fullName evidence="2">Glycosyltransferase family 4 protein</fullName>
    </submittedName>
</protein>
<dbReference type="Proteomes" id="UP000318834">
    <property type="component" value="Unassembled WGS sequence"/>
</dbReference>
<comment type="caution">
    <text evidence="2">The sequence shown here is derived from an EMBL/GenBank/DDBJ whole genome shotgun (WGS) entry which is preliminary data.</text>
</comment>
<feature type="non-terminal residue" evidence="2">
    <location>
        <position position="1"/>
    </location>
</feature>
<evidence type="ECO:0000313" key="2">
    <source>
        <dbReference type="EMBL" id="TMI74532.1"/>
    </source>
</evidence>
<accession>A0A537IU08</accession>
<organism evidence="2 3">
    <name type="scientific">Candidatus Segetimicrobium genomatis</name>
    <dbReference type="NCBI Taxonomy" id="2569760"/>
    <lineage>
        <taxon>Bacteria</taxon>
        <taxon>Bacillati</taxon>
        <taxon>Candidatus Sysuimicrobiota</taxon>
        <taxon>Candidatus Sysuimicrobiia</taxon>
        <taxon>Candidatus Sysuimicrobiales</taxon>
        <taxon>Candidatus Segetimicrobiaceae</taxon>
        <taxon>Candidatus Segetimicrobium</taxon>
    </lineage>
</organism>
<dbReference type="SUPFAM" id="SSF53756">
    <property type="entry name" value="UDP-Glycosyltransferase/glycogen phosphorylase"/>
    <property type="match status" value="1"/>
</dbReference>
<dbReference type="InterPro" id="IPR001296">
    <property type="entry name" value="Glyco_trans_1"/>
</dbReference>
<feature type="domain" description="Glycosyl transferase family 1" evidence="1">
    <location>
        <begin position="1"/>
        <end position="64"/>
    </location>
</feature>
<dbReference type="Gene3D" id="3.40.50.2000">
    <property type="entry name" value="Glycogen Phosphorylase B"/>
    <property type="match status" value="2"/>
</dbReference>
<dbReference type="Pfam" id="PF00534">
    <property type="entry name" value="Glycos_transf_1"/>
    <property type="match status" value="1"/>
</dbReference>
<dbReference type="AlphaFoldDB" id="A0A537IU08"/>
<evidence type="ECO:0000313" key="3">
    <source>
        <dbReference type="Proteomes" id="UP000318834"/>
    </source>
</evidence>
<dbReference type="PANTHER" id="PTHR12526">
    <property type="entry name" value="GLYCOSYLTRANSFERASE"/>
    <property type="match status" value="1"/>
</dbReference>
<gene>
    <name evidence="2" type="ORF">E6H05_08040</name>
</gene>
<keyword evidence="2" id="KW-0808">Transferase</keyword>
<dbReference type="GO" id="GO:0016757">
    <property type="term" value="F:glycosyltransferase activity"/>
    <property type="evidence" value="ECO:0007669"/>
    <property type="project" value="InterPro"/>
</dbReference>
<reference evidence="2 3" key="1">
    <citation type="journal article" date="2019" name="Nat. Microbiol.">
        <title>Mediterranean grassland soil C-N compound turnover is dependent on rainfall and depth, and is mediated by genomically divergent microorganisms.</title>
        <authorList>
            <person name="Diamond S."/>
            <person name="Andeer P.F."/>
            <person name="Li Z."/>
            <person name="Crits-Christoph A."/>
            <person name="Burstein D."/>
            <person name="Anantharaman K."/>
            <person name="Lane K.R."/>
            <person name="Thomas B.C."/>
            <person name="Pan C."/>
            <person name="Northen T.R."/>
            <person name="Banfield J.F."/>
        </authorList>
    </citation>
    <scope>NUCLEOTIDE SEQUENCE [LARGE SCALE GENOMIC DNA]</scope>
    <source>
        <strain evidence="2">NP_8</strain>
    </source>
</reference>
<dbReference type="EMBL" id="VBAP01000057">
    <property type="protein sequence ID" value="TMI74532.1"/>
    <property type="molecule type" value="Genomic_DNA"/>
</dbReference>
<dbReference type="PANTHER" id="PTHR12526:SF600">
    <property type="entry name" value="GLYCOSYL TRANSFERASE GROUP 1"/>
    <property type="match status" value="1"/>
</dbReference>